<dbReference type="NCBIfam" id="TIGR00225">
    <property type="entry name" value="prc"/>
    <property type="match status" value="1"/>
</dbReference>
<dbReference type="Pfam" id="PF03572">
    <property type="entry name" value="Peptidase_S41"/>
    <property type="match status" value="1"/>
</dbReference>
<keyword evidence="2 5" id="KW-0645">Protease</keyword>
<dbReference type="Pfam" id="PF17820">
    <property type="entry name" value="PDZ_6"/>
    <property type="match status" value="1"/>
</dbReference>
<sequence>MRLKNSHIILILVGALLLGGIGAYTGVKLAQANDDGKGQTSITDSVLFGKKGAQSDQLPKDMEKVAQAFALIQDNYIEDIDDKQLTEGAIEGMLATLEDPHSSYLDVEMMDQFNEQIESSFEGIGAEVSMVNGVVTIVAPIKDSPAEKAGMRPNDEVLSVDGESLEGLNLNEAVAKIRGEKGSKVVLEIRRAGAKDPFDLTITRDEIPVETVYNKIETVDGKKTGIIEITNFSEHTYTEFKEQLDTLEDKGIEGLIIDVRGNPGGLLNVIEEILSLFVPKDIPYIQIEDANGNKEPYYSNLDEKKSYPISVLIDEGSASASEILAVAMKELGYDIVGHTSYGKGTVQQAIPLGDGSSLKLTTNKWLSPKGKWINEVGVEPTIDVSQPDYYYTNPISLEKPLQYDQTNEAIGNMQTMLSGLGYDTSRTDGYFNKETEKAVKQFQADNKLDATGKVDENTAGLIEAKVIEHIRNGEDDQQLKKALEEIYK</sequence>
<dbReference type="Pfam" id="PF01471">
    <property type="entry name" value="PG_binding_1"/>
    <property type="match status" value="1"/>
</dbReference>
<comment type="caution">
    <text evidence="7">The sequence shown here is derived from an EMBL/GenBank/DDBJ whole genome shotgun (WGS) entry which is preliminary data.</text>
</comment>
<dbReference type="InterPro" id="IPR002477">
    <property type="entry name" value="Peptidoglycan-bd-like"/>
</dbReference>
<evidence type="ECO:0000313" key="8">
    <source>
        <dbReference type="Proteomes" id="UP000037854"/>
    </source>
</evidence>
<evidence type="ECO:0000256" key="1">
    <source>
        <dbReference type="ARBA" id="ARBA00009179"/>
    </source>
</evidence>
<protein>
    <submittedName>
        <fullName evidence="7">Peptidase S41</fullName>
    </submittedName>
</protein>
<feature type="domain" description="PDZ" evidence="6">
    <location>
        <begin position="106"/>
        <end position="192"/>
    </location>
</feature>
<reference evidence="7 8" key="1">
    <citation type="submission" date="2015-07" db="EMBL/GenBank/DDBJ databases">
        <title>High-quality draft genome sequence of Oceanobacillus caeni HM6, a bacillus isolated from a human feces.</title>
        <authorList>
            <person name="Kumar J."/>
            <person name="Verma M.K."/>
            <person name="Pandey R."/>
            <person name="Bhambi M."/>
            <person name="Chauhan N."/>
        </authorList>
    </citation>
    <scope>NUCLEOTIDE SEQUENCE [LARGE SCALE GENOMIC DNA]</scope>
    <source>
        <strain evidence="7 8">HM6</strain>
    </source>
</reference>
<evidence type="ECO:0000259" key="6">
    <source>
        <dbReference type="PROSITE" id="PS50106"/>
    </source>
</evidence>
<keyword evidence="3 5" id="KW-0378">Hydrolase</keyword>
<keyword evidence="8" id="KW-1185">Reference proteome</keyword>
<dbReference type="InterPro" id="IPR005151">
    <property type="entry name" value="Tail-specific_protease"/>
</dbReference>
<evidence type="ECO:0000256" key="3">
    <source>
        <dbReference type="ARBA" id="ARBA00022801"/>
    </source>
</evidence>
<dbReference type="PANTHER" id="PTHR32060">
    <property type="entry name" value="TAIL-SPECIFIC PROTEASE"/>
    <property type="match status" value="1"/>
</dbReference>
<dbReference type="InterPro" id="IPR055210">
    <property type="entry name" value="CtpA/B_N"/>
</dbReference>
<dbReference type="SMART" id="SM00228">
    <property type="entry name" value="PDZ"/>
    <property type="match status" value="1"/>
</dbReference>
<dbReference type="PANTHER" id="PTHR32060:SF29">
    <property type="entry name" value="CARBOXY-TERMINAL PROCESSING PROTEASE CTPB"/>
    <property type="match status" value="1"/>
</dbReference>
<dbReference type="InterPro" id="IPR001478">
    <property type="entry name" value="PDZ"/>
</dbReference>
<dbReference type="EMBL" id="LGTK01000012">
    <property type="protein sequence ID" value="KPH76710.1"/>
    <property type="molecule type" value="Genomic_DNA"/>
</dbReference>
<dbReference type="Proteomes" id="UP000037854">
    <property type="component" value="Unassembled WGS sequence"/>
</dbReference>
<dbReference type="Gene3D" id="2.30.42.10">
    <property type="match status" value="1"/>
</dbReference>
<evidence type="ECO:0000313" key="7">
    <source>
        <dbReference type="EMBL" id="KPH76710.1"/>
    </source>
</evidence>
<organism evidence="7 8">
    <name type="scientific">Oceanobacillus caeni</name>
    <dbReference type="NCBI Taxonomy" id="405946"/>
    <lineage>
        <taxon>Bacteria</taxon>
        <taxon>Bacillati</taxon>
        <taxon>Bacillota</taxon>
        <taxon>Bacilli</taxon>
        <taxon>Bacillales</taxon>
        <taxon>Bacillaceae</taxon>
        <taxon>Oceanobacillus</taxon>
    </lineage>
</organism>
<dbReference type="Gene3D" id="1.10.101.10">
    <property type="entry name" value="PGBD-like superfamily/PGBD"/>
    <property type="match status" value="1"/>
</dbReference>
<dbReference type="InterPro" id="IPR036034">
    <property type="entry name" value="PDZ_sf"/>
</dbReference>
<dbReference type="InterPro" id="IPR041489">
    <property type="entry name" value="PDZ_6"/>
</dbReference>
<dbReference type="Gene3D" id="3.90.226.10">
    <property type="entry name" value="2-enoyl-CoA Hydratase, Chain A, domain 1"/>
    <property type="match status" value="1"/>
</dbReference>
<dbReference type="SUPFAM" id="SSF47090">
    <property type="entry name" value="PGBD-like"/>
    <property type="match status" value="1"/>
</dbReference>
<dbReference type="InterPro" id="IPR036366">
    <property type="entry name" value="PGBDSf"/>
</dbReference>
<dbReference type="SUPFAM" id="SSF50156">
    <property type="entry name" value="PDZ domain-like"/>
    <property type="match status" value="1"/>
</dbReference>
<dbReference type="Pfam" id="PF22694">
    <property type="entry name" value="CtpB_N-like"/>
    <property type="match status" value="1"/>
</dbReference>
<dbReference type="InterPro" id="IPR029045">
    <property type="entry name" value="ClpP/crotonase-like_dom_sf"/>
</dbReference>
<dbReference type="PROSITE" id="PS50106">
    <property type="entry name" value="PDZ"/>
    <property type="match status" value="1"/>
</dbReference>
<proteinExistence type="inferred from homology"/>
<name>A0ABR5ML69_9BACI</name>
<dbReference type="InterPro" id="IPR004447">
    <property type="entry name" value="Peptidase_S41A"/>
</dbReference>
<comment type="similarity">
    <text evidence="1 5">Belongs to the peptidase S41A family.</text>
</comment>
<evidence type="ECO:0000256" key="4">
    <source>
        <dbReference type="ARBA" id="ARBA00022825"/>
    </source>
</evidence>
<accession>A0ABR5ML69</accession>
<dbReference type="RefSeq" id="WP_060668035.1">
    <property type="nucleotide sequence ID" value="NZ_JANKBL010000003.1"/>
</dbReference>
<dbReference type="SMART" id="SM00245">
    <property type="entry name" value="TSPc"/>
    <property type="match status" value="1"/>
</dbReference>
<keyword evidence="4 5" id="KW-0720">Serine protease</keyword>
<dbReference type="CDD" id="cd06782">
    <property type="entry name" value="cpPDZ_CPP-like"/>
    <property type="match status" value="1"/>
</dbReference>
<dbReference type="SUPFAM" id="SSF52096">
    <property type="entry name" value="ClpP/crotonase"/>
    <property type="match status" value="1"/>
</dbReference>
<dbReference type="Gene3D" id="3.30.750.44">
    <property type="match status" value="1"/>
</dbReference>
<dbReference type="CDD" id="cd07560">
    <property type="entry name" value="Peptidase_S41_CPP"/>
    <property type="match status" value="1"/>
</dbReference>
<dbReference type="InterPro" id="IPR036365">
    <property type="entry name" value="PGBD-like_sf"/>
</dbReference>
<evidence type="ECO:0000256" key="2">
    <source>
        <dbReference type="ARBA" id="ARBA00022670"/>
    </source>
</evidence>
<gene>
    <name evidence="7" type="ORF">AFL42_05455</name>
</gene>
<evidence type="ECO:0000256" key="5">
    <source>
        <dbReference type="RuleBase" id="RU004404"/>
    </source>
</evidence>